<protein>
    <submittedName>
        <fullName evidence="1">Uncharacterized protein</fullName>
    </submittedName>
</protein>
<gene>
    <name evidence="1" type="ORF">CEXT_118931</name>
</gene>
<evidence type="ECO:0000313" key="2">
    <source>
        <dbReference type="Proteomes" id="UP001054945"/>
    </source>
</evidence>
<dbReference type="AlphaFoldDB" id="A0AAV4Y2N1"/>
<accession>A0AAV4Y2N1</accession>
<dbReference type="Proteomes" id="UP001054945">
    <property type="component" value="Unassembled WGS sequence"/>
</dbReference>
<comment type="caution">
    <text evidence="1">The sequence shown here is derived from an EMBL/GenBank/DDBJ whole genome shotgun (WGS) entry which is preliminary data.</text>
</comment>
<dbReference type="EMBL" id="BPLR01001154">
    <property type="protein sequence ID" value="GIZ00430.1"/>
    <property type="molecule type" value="Genomic_DNA"/>
</dbReference>
<organism evidence="1 2">
    <name type="scientific">Caerostris extrusa</name>
    <name type="common">Bark spider</name>
    <name type="synonym">Caerostris bankana</name>
    <dbReference type="NCBI Taxonomy" id="172846"/>
    <lineage>
        <taxon>Eukaryota</taxon>
        <taxon>Metazoa</taxon>
        <taxon>Ecdysozoa</taxon>
        <taxon>Arthropoda</taxon>
        <taxon>Chelicerata</taxon>
        <taxon>Arachnida</taxon>
        <taxon>Araneae</taxon>
        <taxon>Araneomorphae</taxon>
        <taxon>Entelegynae</taxon>
        <taxon>Araneoidea</taxon>
        <taxon>Araneidae</taxon>
        <taxon>Caerostris</taxon>
    </lineage>
</organism>
<sequence>MGAQSFPILFPCGTQRSKLLETRVKARWDGRNFLFEPVSSLPSFYFSMRKGKKNKAPSPNDGNTTEELLGEEEREVELLEVHSASVVSGVLFYLGPMQFGAGFLDMVGKSQGHKQICGNLPGDERKGRTFVHRWLFGFCLESLNVRWLPYAFFPSNPYRTLTLTLTDGETDDDD</sequence>
<evidence type="ECO:0000313" key="1">
    <source>
        <dbReference type="EMBL" id="GIZ00430.1"/>
    </source>
</evidence>
<keyword evidence="2" id="KW-1185">Reference proteome</keyword>
<name>A0AAV4Y2N1_CAEEX</name>
<reference evidence="1 2" key="1">
    <citation type="submission" date="2021-06" db="EMBL/GenBank/DDBJ databases">
        <title>Caerostris extrusa draft genome.</title>
        <authorList>
            <person name="Kono N."/>
            <person name="Arakawa K."/>
        </authorList>
    </citation>
    <scope>NUCLEOTIDE SEQUENCE [LARGE SCALE GENOMIC DNA]</scope>
</reference>
<proteinExistence type="predicted"/>